<dbReference type="Proteomes" id="UP000319897">
    <property type="component" value="Unassembled WGS sequence"/>
</dbReference>
<dbReference type="InterPro" id="IPR002692">
    <property type="entry name" value="S45"/>
</dbReference>
<dbReference type="Gene3D" id="1.10.439.10">
    <property type="entry name" value="Penicillin Amidohydrolase, domain 1"/>
    <property type="match status" value="1"/>
</dbReference>
<evidence type="ECO:0008006" key="6">
    <source>
        <dbReference type="Google" id="ProtNLM"/>
    </source>
</evidence>
<reference evidence="4 5" key="1">
    <citation type="submission" date="2019-06" db="EMBL/GenBank/DDBJ databases">
        <authorList>
            <person name="Lee I."/>
            <person name="Jang G.I."/>
            <person name="Hwang C.Y."/>
        </authorList>
    </citation>
    <scope>NUCLEOTIDE SEQUENCE [LARGE SCALE GENOMIC DNA]</scope>
    <source>
        <strain evidence="4 5">PAMC 28131</strain>
    </source>
</reference>
<evidence type="ECO:0000313" key="5">
    <source>
        <dbReference type="Proteomes" id="UP000319897"/>
    </source>
</evidence>
<evidence type="ECO:0000256" key="1">
    <source>
        <dbReference type="ARBA" id="ARBA00006586"/>
    </source>
</evidence>
<accession>A0A501XJ72</accession>
<dbReference type="GO" id="GO:0016811">
    <property type="term" value="F:hydrolase activity, acting on carbon-nitrogen (but not peptide) bonds, in linear amides"/>
    <property type="evidence" value="ECO:0007669"/>
    <property type="project" value="InterPro"/>
</dbReference>
<comment type="similarity">
    <text evidence="1">Belongs to the peptidase S45 family.</text>
</comment>
<dbReference type="AlphaFoldDB" id="A0A501XJ72"/>
<dbReference type="Pfam" id="PF01804">
    <property type="entry name" value="Penicil_amidase"/>
    <property type="match status" value="1"/>
</dbReference>
<dbReference type="OrthoDB" id="9760084at2"/>
<dbReference type="InterPro" id="IPR023343">
    <property type="entry name" value="Penicillin_amidase_dom1"/>
</dbReference>
<dbReference type="EMBL" id="VFSU01000026">
    <property type="protein sequence ID" value="TPE60495.1"/>
    <property type="molecule type" value="Genomic_DNA"/>
</dbReference>
<keyword evidence="3" id="KW-0865">Zymogen</keyword>
<dbReference type="Gene3D" id="3.60.20.10">
    <property type="entry name" value="Glutamine Phosphoribosylpyrophosphate, subunit 1, domain 1"/>
    <property type="match status" value="1"/>
</dbReference>
<protein>
    <recommendedName>
        <fullName evidence="6">Acylase</fullName>
    </recommendedName>
</protein>
<keyword evidence="2" id="KW-0378">Hydrolase</keyword>
<dbReference type="InterPro" id="IPR043146">
    <property type="entry name" value="Penicillin_amidase_N_B-knob"/>
</dbReference>
<proteinExistence type="inferred from homology"/>
<dbReference type="PANTHER" id="PTHR34218">
    <property type="entry name" value="PEPTIDASE S45 PENICILLIN AMIDASE"/>
    <property type="match status" value="1"/>
</dbReference>
<name>A0A501XJ72_9SPHN</name>
<dbReference type="GO" id="GO:0017000">
    <property type="term" value="P:antibiotic biosynthetic process"/>
    <property type="evidence" value="ECO:0007669"/>
    <property type="project" value="InterPro"/>
</dbReference>
<gene>
    <name evidence="4" type="ORF">FJQ54_10850</name>
</gene>
<sequence length="515" mass="54003">MAHRRERNQPVRQDQLQLQLWGLRPPAPTHRSRQREGAAVRYAVAGALALLASPATAEPLARITVTDGGIPHVRAATSYGMGYGSGYATALTDACGAAEAFLTYGGRRSSVLGADGETALHIPVPSSVPNSLNDFNIAFSIGPAELARARKGLSADLRQVIDGYVAGYNRRLAEAPPASCRDSAVAITVDDVLRRSLAYGMTLGTRFFLRQLHAAAPPGPGEVAAAEPALAPQPLPSVGSNGLAFGREVTAGGGLLLANPHYVWRGPERFIQMHLSGPGYDVIGAMMLGSPLVSIGANPSLGWTYTVAAGAKGLLYRLSLDPKDPTRYLVDGVSKPMQRQIVTIDARGADGKAGRLSHAFWTSEFGPIVEGPGLPWSRREAFALFDPNVANAGSLQLSLDSGRARSVRELQALLAGMGLPFLNAIAADAGGEVLYANNSPTPAIGSNSFGVCLVTGIPANAYPLTVVIDGAKSVCRPQAVAEAAWPGILPAKAMPAMVRRDYVANSNDSHWLANP</sequence>
<dbReference type="PANTHER" id="PTHR34218:SF3">
    <property type="entry name" value="ACYL-HOMOSERINE LACTONE ACYLASE PVDQ"/>
    <property type="match status" value="1"/>
</dbReference>
<organism evidence="4 5">
    <name type="scientific">Sandaracinobacter neustonicus</name>
    <dbReference type="NCBI Taxonomy" id="1715348"/>
    <lineage>
        <taxon>Bacteria</taxon>
        <taxon>Pseudomonadati</taxon>
        <taxon>Pseudomonadota</taxon>
        <taxon>Alphaproteobacteria</taxon>
        <taxon>Sphingomonadales</taxon>
        <taxon>Sphingosinicellaceae</taxon>
        <taxon>Sandaracinobacter</taxon>
    </lineage>
</organism>
<evidence type="ECO:0000256" key="2">
    <source>
        <dbReference type="ARBA" id="ARBA00022801"/>
    </source>
</evidence>
<dbReference type="SUPFAM" id="SSF56235">
    <property type="entry name" value="N-terminal nucleophile aminohydrolases (Ntn hydrolases)"/>
    <property type="match status" value="1"/>
</dbReference>
<evidence type="ECO:0000313" key="4">
    <source>
        <dbReference type="EMBL" id="TPE60495.1"/>
    </source>
</evidence>
<evidence type="ECO:0000256" key="3">
    <source>
        <dbReference type="ARBA" id="ARBA00023145"/>
    </source>
</evidence>
<dbReference type="InterPro" id="IPR029055">
    <property type="entry name" value="Ntn_hydrolases_N"/>
</dbReference>
<comment type="caution">
    <text evidence="4">The sequence shown here is derived from an EMBL/GenBank/DDBJ whole genome shotgun (WGS) entry which is preliminary data.</text>
</comment>
<dbReference type="Gene3D" id="2.30.120.10">
    <property type="match status" value="1"/>
</dbReference>
<keyword evidence="5" id="KW-1185">Reference proteome</keyword>